<accession>A0A5J4WEX3</accession>
<dbReference type="Proteomes" id="UP000324800">
    <property type="component" value="Unassembled WGS sequence"/>
</dbReference>
<proteinExistence type="predicted"/>
<evidence type="ECO:0000313" key="1">
    <source>
        <dbReference type="EMBL" id="KAA6393468.1"/>
    </source>
</evidence>
<dbReference type="EMBL" id="SNRW01002221">
    <property type="protein sequence ID" value="KAA6393468.1"/>
    <property type="molecule type" value="Genomic_DNA"/>
</dbReference>
<gene>
    <name evidence="1" type="ORF">EZS28_011003</name>
</gene>
<evidence type="ECO:0000313" key="2">
    <source>
        <dbReference type="Proteomes" id="UP000324800"/>
    </source>
</evidence>
<reference evidence="1 2" key="1">
    <citation type="submission" date="2019-03" db="EMBL/GenBank/DDBJ databases">
        <title>Single cell metagenomics reveals metabolic interactions within the superorganism composed of flagellate Streblomastix strix and complex community of Bacteroidetes bacteria on its surface.</title>
        <authorList>
            <person name="Treitli S.C."/>
            <person name="Kolisko M."/>
            <person name="Husnik F."/>
            <person name="Keeling P."/>
            <person name="Hampl V."/>
        </authorList>
    </citation>
    <scope>NUCLEOTIDE SEQUENCE [LARGE SCALE GENOMIC DNA]</scope>
    <source>
        <strain evidence="1">ST1C</strain>
    </source>
</reference>
<comment type="caution">
    <text evidence="1">The sequence shown here is derived from an EMBL/GenBank/DDBJ whole genome shotgun (WGS) entry which is preliminary data.</text>
</comment>
<sequence>MTWDDKPFGDQQGIIDIERSVPQSIDDVIQKMGYAYDLKLLKKPPTRKQIQSDLPAFNLFQEKRSRRVGQEPSTDIDEAMKYLGYLVAGKLHRDISKVDRLIHPQSAADWLKEKNLDKKGWTVTSEDLDNDASTPNDVVVRNSQRKLYSIAGYRTTAHNKRYQTMLYEDQYPTKQDRKGTTMKAWYDANIRPVKYVSPWNYFKKVVAQVLKSFGHKIQRVQDVGEDIHNKQRNAYTMLLSVIWRDYFIKRMMPNFMKPEIANTYAQVDLAELDKSDPSKYKQINDAAKAYFDNLFEYEPSGRLIKAPTTIEVEITQAVKMQFFLEEIRQIISYSIQIFQSQAGSVITIVDNRFIKCHYEGAA</sequence>
<organism evidence="1 2">
    <name type="scientific">Streblomastix strix</name>
    <dbReference type="NCBI Taxonomy" id="222440"/>
    <lineage>
        <taxon>Eukaryota</taxon>
        <taxon>Metamonada</taxon>
        <taxon>Preaxostyla</taxon>
        <taxon>Oxymonadida</taxon>
        <taxon>Streblomastigidae</taxon>
        <taxon>Streblomastix</taxon>
    </lineage>
</organism>
<dbReference type="AlphaFoldDB" id="A0A5J4WEX3"/>
<protein>
    <submittedName>
        <fullName evidence="1">Uncharacterized protein</fullName>
    </submittedName>
</protein>
<name>A0A5J4WEX3_9EUKA</name>